<accession>A0AAD2Q0Y2</accession>
<proteinExistence type="predicted"/>
<evidence type="ECO:0000313" key="2">
    <source>
        <dbReference type="Proteomes" id="UP001295794"/>
    </source>
</evidence>
<dbReference type="Proteomes" id="UP001295794">
    <property type="component" value="Unassembled WGS sequence"/>
</dbReference>
<name>A0AAD2Q0Y2_9AGAR</name>
<dbReference type="AlphaFoldDB" id="A0AAD2Q0Y2"/>
<evidence type="ECO:0000313" key="1">
    <source>
        <dbReference type="EMBL" id="CAK5263906.1"/>
    </source>
</evidence>
<keyword evidence="2" id="KW-1185">Reference proteome</keyword>
<sequence length="211" mass="23537">MYGRNQNPDGTPINTAVFLNTRTNTKLKRDLSRADFESFVSAVIETKFQRLVPAFALRGGWERWFHAELCLLINNSTQAPGYYADREPPVYAASGYADIAFEDPVTHVASHVVEIKCGLNSATPAQSNKRAAQDMVKLGGDPKTGKATQLKVKYEEAARIVLLLIVDDAVPDTTQWDASNTISRLCAFDNKLHVVSYYIRYLPEKLRVAVQ</sequence>
<gene>
    <name evidence="1" type="ORF">MYCIT1_LOCUS3649</name>
</gene>
<reference evidence="1" key="1">
    <citation type="submission" date="2023-11" db="EMBL/GenBank/DDBJ databases">
        <authorList>
            <person name="De Vega J J."/>
            <person name="De Vega J J."/>
        </authorList>
    </citation>
    <scope>NUCLEOTIDE SEQUENCE</scope>
</reference>
<comment type="caution">
    <text evidence="1">The sequence shown here is derived from an EMBL/GenBank/DDBJ whole genome shotgun (WGS) entry which is preliminary data.</text>
</comment>
<protein>
    <submittedName>
        <fullName evidence="1">Uncharacterized protein</fullName>
    </submittedName>
</protein>
<dbReference type="EMBL" id="CAVNYO010000045">
    <property type="protein sequence ID" value="CAK5263906.1"/>
    <property type="molecule type" value="Genomic_DNA"/>
</dbReference>
<organism evidence="1 2">
    <name type="scientific">Mycena citricolor</name>
    <dbReference type="NCBI Taxonomy" id="2018698"/>
    <lineage>
        <taxon>Eukaryota</taxon>
        <taxon>Fungi</taxon>
        <taxon>Dikarya</taxon>
        <taxon>Basidiomycota</taxon>
        <taxon>Agaricomycotina</taxon>
        <taxon>Agaricomycetes</taxon>
        <taxon>Agaricomycetidae</taxon>
        <taxon>Agaricales</taxon>
        <taxon>Marasmiineae</taxon>
        <taxon>Mycenaceae</taxon>
        <taxon>Mycena</taxon>
    </lineage>
</organism>